<reference evidence="1" key="1">
    <citation type="journal article" date="2015" name="Nature">
        <title>Complex archaea that bridge the gap between prokaryotes and eukaryotes.</title>
        <authorList>
            <person name="Spang A."/>
            <person name="Saw J.H."/>
            <person name="Jorgensen S.L."/>
            <person name="Zaremba-Niedzwiedzka K."/>
            <person name="Martijn J."/>
            <person name="Lind A.E."/>
            <person name="van Eijk R."/>
            <person name="Schleper C."/>
            <person name="Guy L."/>
            <person name="Ettema T.J."/>
        </authorList>
    </citation>
    <scope>NUCLEOTIDE SEQUENCE</scope>
</reference>
<proteinExistence type="predicted"/>
<comment type="caution">
    <text evidence="1">The sequence shown here is derived from an EMBL/GenBank/DDBJ whole genome shotgun (WGS) entry which is preliminary data.</text>
</comment>
<dbReference type="EMBL" id="LAZR01062926">
    <property type="protein sequence ID" value="KKK60522.1"/>
    <property type="molecule type" value="Genomic_DNA"/>
</dbReference>
<dbReference type="AlphaFoldDB" id="A0A0F8WUH6"/>
<sequence length="285" mass="31154">MSYADLIEELCLFEAVVNDSNRSEPIEERGPAIQSVAGQQVVRRAKQDLIFYFRQLGRVVELLGLETMSSTFPDNQQAAQQIASLNLAPVLERLGPLLHGLLAQNLQSAFKFGVDQADDLIKRFLMEAIGDIPVPPVVGERPGPGDPQAAAYAEETAARLVTGINEETQRRLAALVGRGIRDKLGVPGLGRAIRHELLQMTRHRSELIATTEMNNAMSESSLLQFKARGHQFKTTVVVADPCPICSANNAQGPIRLNNSFQSGHQHPAFHPRCRCALVPARAPVV</sequence>
<evidence type="ECO:0008006" key="2">
    <source>
        <dbReference type="Google" id="ProtNLM"/>
    </source>
</evidence>
<name>A0A0F8WUH6_9ZZZZ</name>
<protein>
    <recommendedName>
        <fullName evidence="2">Phage head morphogenesis domain-containing protein</fullName>
    </recommendedName>
</protein>
<organism evidence="1">
    <name type="scientific">marine sediment metagenome</name>
    <dbReference type="NCBI Taxonomy" id="412755"/>
    <lineage>
        <taxon>unclassified sequences</taxon>
        <taxon>metagenomes</taxon>
        <taxon>ecological metagenomes</taxon>
    </lineage>
</organism>
<evidence type="ECO:0000313" key="1">
    <source>
        <dbReference type="EMBL" id="KKK60522.1"/>
    </source>
</evidence>
<gene>
    <name evidence="1" type="ORF">LCGC14_3023530</name>
</gene>
<accession>A0A0F8WUH6</accession>